<reference evidence="2" key="1">
    <citation type="journal article" date="2019" name="Int. J. Syst. Evol. Microbiol.">
        <title>The Global Catalogue of Microorganisms (GCM) 10K type strain sequencing project: providing services to taxonomists for standard genome sequencing and annotation.</title>
        <authorList>
            <consortium name="The Broad Institute Genomics Platform"/>
            <consortium name="The Broad Institute Genome Sequencing Center for Infectious Disease"/>
            <person name="Wu L."/>
            <person name="Ma J."/>
        </authorList>
    </citation>
    <scope>NUCLEOTIDE SEQUENCE [LARGE SCALE GENOMIC DNA]</scope>
    <source>
        <strain evidence="2">CCM 9147</strain>
    </source>
</reference>
<dbReference type="RefSeq" id="WP_229524827.1">
    <property type="nucleotide sequence ID" value="NZ_JAFFQR010000079.1"/>
</dbReference>
<comment type="caution">
    <text evidence="1">The sequence shown here is derived from an EMBL/GenBank/DDBJ whole genome shotgun (WGS) entry which is preliminary data.</text>
</comment>
<organism evidence="1 2">
    <name type="scientific">Paenibacillus farraposensis</name>
    <dbReference type="NCBI Taxonomy" id="2807095"/>
    <lineage>
        <taxon>Bacteria</taxon>
        <taxon>Bacillati</taxon>
        <taxon>Bacillota</taxon>
        <taxon>Bacilli</taxon>
        <taxon>Bacillales</taxon>
        <taxon>Paenibacillaceae</taxon>
        <taxon>Paenibacillus</taxon>
    </lineage>
</organism>
<name>A0ABW4DC17_9BACL</name>
<protein>
    <submittedName>
        <fullName evidence="1">Uncharacterized protein</fullName>
    </submittedName>
</protein>
<dbReference type="Proteomes" id="UP001597340">
    <property type="component" value="Unassembled WGS sequence"/>
</dbReference>
<gene>
    <name evidence="1" type="ORF">ACFQ5D_08135</name>
</gene>
<proteinExistence type="predicted"/>
<dbReference type="EMBL" id="JBHTNZ010000007">
    <property type="protein sequence ID" value="MFD1461401.1"/>
    <property type="molecule type" value="Genomic_DNA"/>
</dbReference>
<sequence length="62" mass="7164">MLWIVQSLFRLFEGRLVENAKCPTGANKYFQALGSKQIDKVIELVHDEAKFIILDRLSSQVR</sequence>
<keyword evidence="2" id="KW-1185">Reference proteome</keyword>
<evidence type="ECO:0000313" key="2">
    <source>
        <dbReference type="Proteomes" id="UP001597340"/>
    </source>
</evidence>
<evidence type="ECO:0000313" key="1">
    <source>
        <dbReference type="EMBL" id="MFD1461401.1"/>
    </source>
</evidence>
<accession>A0ABW4DC17</accession>